<dbReference type="AlphaFoldDB" id="A0ABD0JM19"/>
<keyword evidence="2" id="KW-1185">Reference proteome</keyword>
<evidence type="ECO:0000313" key="2">
    <source>
        <dbReference type="Proteomes" id="UP001519460"/>
    </source>
</evidence>
<sequence length="78" mass="9187">MQSLEALKFVQLSERAADGERNGFYRHKLLLRNEDSKAFCEYMDHDWIEARQDKYTDGTIAPCFTYFPTYLDTVILLS</sequence>
<dbReference type="EMBL" id="JACVVK020000394">
    <property type="protein sequence ID" value="KAK7475768.1"/>
    <property type="molecule type" value="Genomic_DNA"/>
</dbReference>
<proteinExistence type="predicted"/>
<organism evidence="1 2">
    <name type="scientific">Batillaria attramentaria</name>
    <dbReference type="NCBI Taxonomy" id="370345"/>
    <lineage>
        <taxon>Eukaryota</taxon>
        <taxon>Metazoa</taxon>
        <taxon>Spiralia</taxon>
        <taxon>Lophotrochozoa</taxon>
        <taxon>Mollusca</taxon>
        <taxon>Gastropoda</taxon>
        <taxon>Caenogastropoda</taxon>
        <taxon>Sorbeoconcha</taxon>
        <taxon>Cerithioidea</taxon>
        <taxon>Batillariidae</taxon>
        <taxon>Batillaria</taxon>
    </lineage>
</organism>
<dbReference type="Proteomes" id="UP001519460">
    <property type="component" value="Unassembled WGS sequence"/>
</dbReference>
<accession>A0ABD0JM19</accession>
<protein>
    <submittedName>
        <fullName evidence="1">Uncharacterized protein</fullName>
    </submittedName>
</protein>
<evidence type="ECO:0000313" key="1">
    <source>
        <dbReference type="EMBL" id="KAK7475768.1"/>
    </source>
</evidence>
<name>A0ABD0JM19_9CAEN</name>
<reference evidence="1 2" key="1">
    <citation type="journal article" date="2023" name="Sci. Data">
        <title>Genome assembly of the Korean intertidal mud-creeper Batillaria attramentaria.</title>
        <authorList>
            <person name="Patra A.K."/>
            <person name="Ho P.T."/>
            <person name="Jun S."/>
            <person name="Lee S.J."/>
            <person name="Kim Y."/>
            <person name="Won Y.J."/>
        </authorList>
    </citation>
    <scope>NUCLEOTIDE SEQUENCE [LARGE SCALE GENOMIC DNA]</scope>
    <source>
        <strain evidence="1">Wonlab-2016</strain>
    </source>
</reference>
<comment type="caution">
    <text evidence="1">The sequence shown here is derived from an EMBL/GenBank/DDBJ whole genome shotgun (WGS) entry which is preliminary data.</text>
</comment>
<gene>
    <name evidence="1" type="ORF">BaRGS_00032989</name>
</gene>